<sequence length="59" mass="6819">MKNSYLFKHPNYLIRTAIEREQKQFIKIAFAVHLSAVISAERYRSDSGALKSAVLNFVF</sequence>
<evidence type="ECO:0000313" key="1">
    <source>
        <dbReference type="EMBL" id="AGT44181.1"/>
    </source>
</evidence>
<evidence type="ECO:0000313" key="2">
    <source>
        <dbReference type="Proteomes" id="UP000015620"/>
    </source>
</evidence>
<dbReference type="EMBL" id="CP004120">
    <property type="protein sequence ID" value="AGT44181.1"/>
    <property type="molecule type" value="Genomic_DNA"/>
</dbReference>
<dbReference type="KEGG" id="tped:TPE_1701"/>
<accession>S6A481</accession>
<dbReference type="PATRIC" id="fig|1291379.3.peg.1679"/>
<dbReference type="HOGENOM" id="CLU_2959493_0_0_12"/>
<keyword evidence="2" id="KW-1185">Reference proteome</keyword>
<protein>
    <submittedName>
        <fullName evidence="1">YD repeat-containing protein</fullName>
    </submittedName>
</protein>
<name>S6A481_9SPIR</name>
<dbReference type="AlphaFoldDB" id="S6A481"/>
<proteinExistence type="predicted"/>
<reference evidence="1 2" key="1">
    <citation type="journal article" date="2013" name="PLoS ONE">
        <title>Genome-Wide Relatedness of Treponema pedis, from Gingiva and Necrotic Skin Lesions of Pigs, with the Human Oral Pathogen Treponema denticola.</title>
        <authorList>
            <person name="Svartstrom O."/>
            <person name="Mushtaq M."/>
            <person name="Pringle M."/>
            <person name="Segerman B."/>
        </authorList>
    </citation>
    <scope>NUCLEOTIDE SEQUENCE [LARGE SCALE GENOMIC DNA]</scope>
    <source>
        <strain evidence="1">T A4</strain>
    </source>
</reference>
<dbReference type="Proteomes" id="UP000015620">
    <property type="component" value="Chromosome"/>
</dbReference>
<gene>
    <name evidence="1" type="ORF">TPE_1701</name>
</gene>
<organism evidence="1 2">
    <name type="scientific">Treponema pedis str. T A4</name>
    <dbReference type="NCBI Taxonomy" id="1291379"/>
    <lineage>
        <taxon>Bacteria</taxon>
        <taxon>Pseudomonadati</taxon>
        <taxon>Spirochaetota</taxon>
        <taxon>Spirochaetia</taxon>
        <taxon>Spirochaetales</taxon>
        <taxon>Treponemataceae</taxon>
        <taxon>Treponema</taxon>
    </lineage>
</organism>